<dbReference type="PANTHER" id="PTHR42647:SF9">
    <property type="entry name" value="S-RIBONUCLEASE BINDING PROTEIN SBP1-RELATED"/>
    <property type="match status" value="1"/>
</dbReference>
<reference evidence="7" key="1">
    <citation type="submission" date="2018-01" db="EMBL/GenBank/DDBJ databases">
        <authorList>
            <person name="Mao J.F."/>
        </authorList>
    </citation>
    <scope>NUCLEOTIDE SEQUENCE</scope>
    <source>
        <strain evidence="7">Huo1</strain>
        <tissue evidence="7">Leaf</tissue>
    </source>
</reference>
<keyword evidence="8" id="KW-1185">Reference proteome</keyword>
<dbReference type="Proteomes" id="UP000298416">
    <property type="component" value="Unassembled WGS sequence"/>
</dbReference>
<evidence type="ECO:0000256" key="1">
    <source>
        <dbReference type="ARBA" id="ARBA00022723"/>
    </source>
</evidence>
<comment type="caution">
    <text evidence="7">The sequence shown here is derived from an EMBL/GenBank/DDBJ whole genome shotgun (WGS) entry which is preliminary data.</text>
</comment>
<feature type="domain" description="RING-type" evidence="6">
    <location>
        <begin position="292"/>
        <end position="327"/>
    </location>
</feature>
<gene>
    <name evidence="7" type="ORF">SASPL_128788</name>
</gene>
<organism evidence="7">
    <name type="scientific">Salvia splendens</name>
    <name type="common">Scarlet sage</name>
    <dbReference type="NCBI Taxonomy" id="180675"/>
    <lineage>
        <taxon>Eukaryota</taxon>
        <taxon>Viridiplantae</taxon>
        <taxon>Streptophyta</taxon>
        <taxon>Embryophyta</taxon>
        <taxon>Tracheophyta</taxon>
        <taxon>Spermatophyta</taxon>
        <taxon>Magnoliopsida</taxon>
        <taxon>eudicotyledons</taxon>
        <taxon>Gunneridae</taxon>
        <taxon>Pentapetalae</taxon>
        <taxon>asterids</taxon>
        <taxon>lamiids</taxon>
        <taxon>Lamiales</taxon>
        <taxon>Lamiaceae</taxon>
        <taxon>Nepetoideae</taxon>
        <taxon>Mentheae</taxon>
        <taxon>Salviinae</taxon>
        <taxon>Salvia</taxon>
        <taxon>Salvia subgen. Calosphace</taxon>
        <taxon>core Calosphace</taxon>
    </lineage>
</organism>
<evidence type="ECO:0000256" key="5">
    <source>
        <dbReference type="SAM" id="Coils"/>
    </source>
</evidence>
<dbReference type="GO" id="GO:0004842">
    <property type="term" value="F:ubiquitin-protein transferase activity"/>
    <property type="evidence" value="ECO:0007669"/>
    <property type="project" value="TreeGrafter"/>
</dbReference>
<accession>A0A8X8XD53</accession>
<evidence type="ECO:0000256" key="4">
    <source>
        <dbReference type="PROSITE-ProRule" id="PRU00175"/>
    </source>
</evidence>
<evidence type="ECO:0000313" key="8">
    <source>
        <dbReference type="Proteomes" id="UP000298416"/>
    </source>
</evidence>
<dbReference type="PANTHER" id="PTHR42647">
    <property type="entry name" value="SBP (S-RIBONUCLEASE BINDING PROTEIN) FAMILY PROTEIN"/>
    <property type="match status" value="1"/>
</dbReference>
<evidence type="ECO:0000256" key="3">
    <source>
        <dbReference type="ARBA" id="ARBA00022833"/>
    </source>
</evidence>
<reference evidence="7" key="2">
    <citation type="submission" date="2020-08" db="EMBL/GenBank/DDBJ databases">
        <title>Plant Genome Project.</title>
        <authorList>
            <person name="Zhang R.-G."/>
        </authorList>
    </citation>
    <scope>NUCLEOTIDE SEQUENCE</scope>
    <source>
        <strain evidence="7">Huo1</strain>
        <tissue evidence="7">Leaf</tissue>
    </source>
</reference>
<dbReference type="PROSITE" id="PS50089">
    <property type="entry name" value="ZF_RING_2"/>
    <property type="match status" value="1"/>
</dbReference>
<evidence type="ECO:0000313" key="7">
    <source>
        <dbReference type="EMBL" id="KAG6410722.1"/>
    </source>
</evidence>
<evidence type="ECO:0000256" key="2">
    <source>
        <dbReference type="ARBA" id="ARBA00022771"/>
    </source>
</evidence>
<name>A0A8X8XD53_SALSN</name>
<dbReference type="Gene3D" id="1.10.533.10">
    <property type="entry name" value="Death Domain, Fas"/>
    <property type="match status" value="1"/>
</dbReference>
<keyword evidence="2 4" id="KW-0863">Zinc-finger</keyword>
<feature type="coiled-coil region" evidence="5">
    <location>
        <begin position="193"/>
        <end position="220"/>
    </location>
</feature>
<keyword evidence="3" id="KW-0862">Zinc</keyword>
<dbReference type="EMBL" id="PNBA02000010">
    <property type="protein sequence ID" value="KAG6410722.1"/>
    <property type="molecule type" value="Genomic_DNA"/>
</dbReference>
<protein>
    <recommendedName>
        <fullName evidence="6">RING-type domain-containing protein</fullName>
    </recommendedName>
</protein>
<evidence type="ECO:0000259" key="6">
    <source>
        <dbReference type="PROSITE" id="PS50089"/>
    </source>
</evidence>
<keyword evidence="5" id="KW-0175">Coiled coil</keyword>
<dbReference type="AlphaFoldDB" id="A0A8X8XD53"/>
<dbReference type="CDD" id="cd16649">
    <property type="entry name" value="mRING-HC-C3HC5_CGRF1-like"/>
    <property type="match status" value="1"/>
</dbReference>
<dbReference type="Pfam" id="PF13920">
    <property type="entry name" value="zf-C3HC4_3"/>
    <property type="match status" value="1"/>
</dbReference>
<dbReference type="InterPro" id="IPR011029">
    <property type="entry name" value="DEATH-like_dom_sf"/>
</dbReference>
<proteinExistence type="predicted"/>
<keyword evidence="1" id="KW-0479">Metal-binding</keyword>
<sequence length="338" mass="38033">MHYSVICRKMLGGNFHGVVEGNHSRYNKTTSPQLQLIGHVPTQYPGGLGVMNCVRNECAPSDSRPCKRVREEESVYVQQKLDMSANTNLHLNKPSHTGLLLNPTPVSPGLRLSNEKEEHSSYVTSTSENLTNAFPFGLSLGNTVKHEMDRQMEELGQYIKLQEENILKGGREINKRHTISLLNALEKRVSKKLHEKDIEIESINHKNKELEDRIKQVAMEAQSWHYKAKYNESMANALKSNIQQLLAQGTAHGNEGFGDSEVDDALSYLKQPPGMICSSENPDHLSHHRLKCRCCKKKQVSILLFPCRHLCLCAECEGFVEVCPVCQAMKTASFPVKL</sequence>
<dbReference type="InterPro" id="IPR001841">
    <property type="entry name" value="Znf_RING"/>
</dbReference>
<dbReference type="Gene3D" id="1.10.1170.10">
    <property type="entry name" value="Inhibitor Of Apoptosis Protein (2mihbC-IAP-1), Chain A"/>
    <property type="match status" value="1"/>
</dbReference>
<dbReference type="GO" id="GO:0008270">
    <property type="term" value="F:zinc ion binding"/>
    <property type="evidence" value="ECO:0007669"/>
    <property type="project" value="UniProtKB-KW"/>
</dbReference>
<dbReference type="Gene3D" id="1.10.8.10">
    <property type="entry name" value="DNA helicase RuvA subunit, C-terminal domain"/>
    <property type="match status" value="1"/>
</dbReference>